<evidence type="ECO:0000256" key="1">
    <source>
        <dbReference type="ARBA" id="ARBA00022723"/>
    </source>
</evidence>
<dbReference type="AlphaFoldDB" id="A0A7M6DNT1"/>
<dbReference type="PROSITE" id="PS50157">
    <property type="entry name" value="ZINC_FINGER_C2H2_2"/>
    <property type="match status" value="2"/>
</dbReference>
<dbReference type="Gene3D" id="3.30.160.60">
    <property type="entry name" value="Classic Zinc Finger"/>
    <property type="match status" value="2"/>
</dbReference>
<protein>
    <recommendedName>
        <fullName evidence="5">C2H2-type domain-containing protein</fullName>
    </recommendedName>
</protein>
<dbReference type="GO" id="GO:0000981">
    <property type="term" value="F:DNA-binding transcription factor activity, RNA polymerase II-specific"/>
    <property type="evidence" value="ECO:0007669"/>
    <property type="project" value="TreeGrafter"/>
</dbReference>
<dbReference type="Proteomes" id="UP000594262">
    <property type="component" value="Unplaced"/>
</dbReference>
<keyword evidence="3" id="KW-0862">Zinc</keyword>
<dbReference type="PANTHER" id="PTHR23235:SF176">
    <property type="entry name" value="C2H2-TYPE DOMAIN-CONTAINING PROTEIN"/>
    <property type="match status" value="1"/>
</dbReference>
<dbReference type="PROSITE" id="PS00028">
    <property type="entry name" value="ZINC_FINGER_C2H2_1"/>
    <property type="match status" value="2"/>
</dbReference>
<dbReference type="Pfam" id="PF00096">
    <property type="entry name" value="zf-C2H2"/>
    <property type="match status" value="2"/>
</dbReference>
<reference evidence="6" key="1">
    <citation type="submission" date="2021-01" db="UniProtKB">
        <authorList>
            <consortium name="EnsemblMetazoa"/>
        </authorList>
    </citation>
    <scope>IDENTIFICATION</scope>
</reference>
<dbReference type="InterPro" id="IPR013087">
    <property type="entry name" value="Znf_C2H2_type"/>
</dbReference>
<feature type="domain" description="C2H2-type" evidence="5">
    <location>
        <begin position="109"/>
        <end position="136"/>
    </location>
</feature>
<dbReference type="InterPro" id="IPR036236">
    <property type="entry name" value="Znf_C2H2_sf"/>
</dbReference>
<dbReference type="SUPFAM" id="SSF57667">
    <property type="entry name" value="beta-beta-alpha zinc fingers"/>
    <property type="match status" value="1"/>
</dbReference>
<dbReference type="GO" id="GO:0008270">
    <property type="term" value="F:zinc ion binding"/>
    <property type="evidence" value="ECO:0007669"/>
    <property type="project" value="UniProtKB-KW"/>
</dbReference>
<dbReference type="SMART" id="SM00355">
    <property type="entry name" value="ZnF_C2H2"/>
    <property type="match status" value="2"/>
</dbReference>
<evidence type="ECO:0000256" key="2">
    <source>
        <dbReference type="ARBA" id="ARBA00022771"/>
    </source>
</evidence>
<feature type="domain" description="C2H2-type" evidence="5">
    <location>
        <begin position="137"/>
        <end position="162"/>
    </location>
</feature>
<name>A0A7M6DNT1_9CNID</name>
<dbReference type="PANTHER" id="PTHR23235">
    <property type="entry name" value="KRUEPPEL-LIKE TRANSCRIPTION FACTOR"/>
    <property type="match status" value="1"/>
</dbReference>
<dbReference type="EnsemblMetazoa" id="CLYHEMT018690.1">
    <property type="protein sequence ID" value="CLYHEMP018690.1"/>
    <property type="gene ID" value="CLYHEMG018690"/>
</dbReference>
<evidence type="ECO:0000256" key="3">
    <source>
        <dbReference type="ARBA" id="ARBA00022833"/>
    </source>
</evidence>
<evidence type="ECO:0000259" key="5">
    <source>
        <dbReference type="PROSITE" id="PS50157"/>
    </source>
</evidence>
<organism evidence="6 7">
    <name type="scientific">Clytia hemisphaerica</name>
    <dbReference type="NCBI Taxonomy" id="252671"/>
    <lineage>
        <taxon>Eukaryota</taxon>
        <taxon>Metazoa</taxon>
        <taxon>Cnidaria</taxon>
        <taxon>Hydrozoa</taxon>
        <taxon>Hydroidolina</taxon>
        <taxon>Leptothecata</taxon>
        <taxon>Obeliida</taxon>
        <taxon>Clytiidae</taxon>
        <taxon>Clytia</taxon>
    </lineage>
</organism>
<dbReference type="GO" id="GO:0005634">
    <property type="term" value="C:nucleus"/>
    <property type="evidence" value="ECO:0007669"/>
    <property type="project" value="UniProtKB-SubCell"/>
</dbReference>
<evidence type="ECO:0000313" key="6">
    <source>
        <dbReference type="EnsemblMetazoa" id="CLYHEMP018690.1"/>
    </source>
</evidence>
<evidence type="ECO:0000256" key="4">
    <source>
        <dbReference type="PROSITE-ProRule" id="PRU00042"/>
    </source>
</evidence>
<keyword evidence="7" id="KW-1185">Reference proteome</keyword>
<dbReference type="OrthoDB" id="8113227at2759"/>
<sequence>MYFQRNNYNNRSRQKNMMEKILESSTNNEDLVTDKSTNEEVIIKIENEENNEEIPCFNYKAQPTMLFEDWMFQPRVILVDLKNIPNSKIVGSPQEADHKVETHVESRKFSCAYCEKGFRTSSDLKIHTRTHTGEKPYKCNDCEKTCSSSSNLKKHQLTHLAI</sequence>
<accession>A0A7M6DNT1</accession>
<proteinExistence type="predicted"/>
<keyword evidence="1" id="KW-0479">Metal-binding</keyword>
<dbReference type="GO" id="GO:0000978">
    <property type="term" value="F:RNA polymerase II cis-regulatory region sequence-specific DNA binding"/>
    <property type="evidence" value="ECO:0007669"/>
    <property type="project" value="TreeGrafter"/>
</dbReference>
<evidence type="ECO:0000313" key="7">
    <source>
        <dbReference type="Proteomes" id="UP000594262"/>
    </source>
</evidence>
<keyword evidence="2 4" id="KW-0863">Zinc-finger</keyword>